<dbReference type="InterPro" id="IPR010287">
    <property type="entry name" value="DUF892_YciF-like"/>
</dbReference>
<reference evidence="1 2" key="1">
    <citation type="submission" date="2022-10" db="EMBL/GenBank/DDBJ databases">
        <title>Luteolibacter flavescens strain MCCC 1K03193, whole genome shotgun sequencing project.</title>
        <authorList>
            <person name="Zhao G."/>
            <person name="Shen L."/>
        </authorList>
    </citation>
    <scope>NUCLEOTIDE SEQUENCE [LARGE SCALE GENOMIC DNA]</scope>
    <source>
        <strain evidence="1 2">MCCC 1K03193</strain>
    </source>
</reference>
<protein>
    <submittedName>
        <fullName evidence="1">Ferritin-like domain-containing protein</fullName>
    </submittedName>
</protein>
<dbReference type="Pfam" id="PF05974">
    <property type="entry name" value="DUF892"/>
    <property type="match status" value="1"/>
</dbReference>
<dbReference type="InterPro" id="IPR009078">
    <property type="entry name" value="Ferritin-like_SF"/>
</dbReference>
<dbReference type="CDD" id="cd07909">
    <property type="entry name" value="YciF"/>
    <property type="match status" value="1"/>
</dbReference>
<dbReference type="PANTHER" id="PTHR30565">
    <property type="entry name" value="PROTEIN YCIF"/>
    <property type="match status" value="1"/>
</dbReference>
<comment type="caution">
    <text evidence="1">The sequence shown here is derived from an EMBL/GenBank/DDBJ whole genome shotgun (WGS) entry which is preliminary data.</text>
</comment>
<name>A0ABT3FP61_9BACT</name>
<dbReference type="InterPro" id="IPR047114">
    <property type="entry name" value="YciF"/>
</dbReference>
<organism evidence="1 2">
    <name type="scientific">Luteolibacter flavescens</name>
    <dbReference type="NCBI Taxonomy" id="1859460"/>
    <lineage>
        <taxon>Bacteria</taxon>
        <taxon>Pseudomonadati</taxon>
        <taxon>Verrucomicrobiota</taxon>
        <taxon>Verrucomicrobiia</taxon>
        <taxon>Verrucomicrobiales</taxon>
        <taxon>Verrucomicrobiaceae</taxon>
        <taxon>Luteolibacter</taxon>
    </lineage>
</organism>
<evidence type="ECO:0000313" key="1">
    <source>
        <dbReference type="EMBL" id="MCW1885051.1"/>
    </source>
</evidence>
<accession>A0ABT3FP61</accession>
<keyword evidence="2" id="KW-1185">Reference proteome</keyword>
<proteinExistence type="predicted"/>
<dbReference type="EMBL" id="JAPDDS010000004">
    <property type="protein sequence ID" value="MCW1885051.1"/>
    <property type="molecule type" value="Genomic_DNA"/>
</dbReference>
<dbReference type="InterPro" id="IPR012347">
    <property type="entry name" value="Ferritin-like"/>
</dbReference>
<dbReference type="SUPFAM" id="SSF47240">
    <property type="entry name" value="Ferritin-like"/>
    <property type="match status" value="1"/>
</dbReference>
<evidence type="ECO:0000313" key="2">
    <source>
        <dbReference type="Proteomes" id="UP001207930"/>
    </source>
</evidence>
<dbReference type="PANTHER" id="PTHR30565:SF9">
    <property type="entry name" value="PROTEIN YCIF"/>
    <property type="match status" value="1"/>
</dbReference>
<gene>
    <name evidence="1" type="ORF">OKA04_09960</name>
</gene>
<dbReference type="RefSeq" id="WP_264501009.1">
    <property type="nucleotide sequence ID" value="NZ_JAPDDS010000004.1"/>
</dbReference>
<dbReference type="Gene3D" id="1.20.1260.10">
    <property type="match status" value="1"/>
</dbReference>
<sequence>MAKLTTVEVLLAQEIKDLYNAETQLVKALPKMAKAASNPDLRDAFKTHLEETKVHVQRLEEVAELLGISPKGKVCKAMKGLVEEGSETIEEDGDGTVKDLALIGAAQRVEHYEIAGYGTVRALAELLGLKDVVKILQTTLDEEGTTDKNLTALAEQIGPVALEGAAAE</sequence>
<dbReference type="Proteomes" id="UP001207930">
    <property type="component" value="Unassembled WGS sequence"/>
</dbReference>